<keyword evidence="2" id="KW-1185">Reference proteome</keyword>
<evidence type="ECO:0008006" key="3">
    <source>
        <dbReference type="Google" id="ProtNLM"/>
    </source>
</evidence>
<protein>
    <recommendedName>
        <fullName evidence="3">Carboxypeptidase regulatory-like domain-containing protein</fullName>
    </recommendedName>
</protein>
<organism evidence="1 2">
    <name type="scientific">Saltatorellus ferox</name>
    <dbReference type="NCBI Taxonomy" id="2528018"/>
    <lineage>
        <taxon>Bacteria</taxon>
        <taxon>Pseudomonadati</taxon>
        <taxon>Planctomycetota</taxon>
        <taxon>Planctomycetia</taxon>
        <taxon>Planctomycetia incertae sedis</taxon>
        <taxon>Saltatorellus</taxon>
    </lineage>
</organism>
<dbReference type="SUPFAM" id="SSF117074">
    <property type="entry name" value="Hypothetical protein PA1324"/>
    <property type="match status" value="1"/>
</dbReference>
<dbReference type="EMBL" id="CP036434">
    <property type="protein sequence ID" value="QDV07983.1"/>
    <property type="molecule type" value="Genomic_DNA"/>
</dbReference>
<sequence>MESCLPGHGGSTIANATSDGDGHYAFRPALAGTYKILAGSSPTIIGDLSDSSVEPHLGGAEVLDLILREGDQIAGLDLHLTAASTVTGVVRDASSDPVGAARVECWATVTDRESFRATSFITVPHTR</sequence>
<dbReference type="Proteomes" id="UP000320390">
    <property type="component" value="Chromosome"/>
</dbReference>
<reference evidence="1 2" key="1">
    <citation type="submission" date="2019-02" db="EMBL/GenBank/DDBJ databases">
        <title>Deep-cultivation of Planctomycetes and their phenomic and genomic characterization uncovers novel biology.</title>
        <authorList>
            <person name="Wiegand S."/>
            <person name="Jogler M."/>
            <person name="Boedeker C."/>
            <person name="Pinto D."/>
            <person name="Vollmers J."/>
            <person name="Rivas-Marin E."/>
            <person name="Kohn T."/>
            <person name="Peeters S.H."/>
            <person name="Heuer A."/>
            <person name="Rast P."/>
            <person name="Oberbeckmann S."/>
            <person name="Bunk B."/>
            <person name="Jeske O."/>
            <person name="Meyerdierks A."/>
            <person name="Storesund J.E."/>
            <person name="Kallscheuer N."/>
            <person name="Luecker S."/>
            <person name="Lage O.M."/>
            <person name="Pohl T."/>
            <person name="Merkel B.J."/>
            <person name="Hornburger P."/>
            <person name="Mueller R.-W."/>
            <person name="Bruemmer F."/>
            <person name="Labrenz M."/>
            <person name="Spormann A.M."/>
            <person name="Op den Camp H."/>
            <person name="Overmann J."/>
            <person name="Amann R."/>
            <person name="Jetten M.S.M."/>
            <person name="Mascher T."/>
            <person name="Medema M.H."/>
            <person name="Devos D.P."/>
            <person name="Kaster A.-K."/>
            <person name="Ovreas L."/>
            <person name="Rohde M."/>
            <person name="Galperin M.Y."/>
            <person name="Jogler C."/>
        </authorList>
    </citation>
    <scope>NUCLEOTIDE SEQUENCE [LARGE SCALE GENOMIC DNA]</scope>
    <source>
        <strain evidence="1 2">Poly30</strain>
    </source>
</reference>
<evidence type="ECO:0000313" key="1">
    <source>
        <dbReference type="EMBL" id="QDV07983.1"/>
    </source>
</evidence>
<proteinExistence type="predicted"/>
<dbReference type="RefSeq" id="WP_145199836.1">
    <property type="nucleotide sequence ID" value="NZ_CP036434.1"/>
</dbReference>
<name>A0A518EV60_9BACT</name>
<accession>A0A518EV60</accession>
<evidence type="ECO:0000313" key="2">
    <source>
        <dbReference type="Proteomes" id="UP000320390"/>
    </source>
</evidence>
<dbReference type="AlphaFoldDB" id="A0A518EV60"/>
<gene>
    <name evidence="1" type="ORF">Poly30_35190</name>
</gene>